<protein>
    <submittedName>
        <fullName evidence="2">NAD-dependent epimerase/dehydratase family protein</fullName>
    </submittedName>
</protein>
<dbReference type="EMBL" id="JBHRSL010000001">
    <property type="protein sequence ID" value="MFC3050557.1"/>
    <property type="molecule type" value="Genomic_DNA"/>
</dbReference>
<dbReference type="Pfam" id="PF01370">
    <property type="entry name" value="Epimerase"/>
    <property type="match status" value="1"/>
</dbReference>
<evidence type="ECO:0000313" key="3">
    <source>
        <dbReference type="Proteomes" id="UP001595444"/>
    </source>
</evidence>
<dbReference type="SUPFAM" id="SSF51735">
    <property type="entry name" value="NAD(P)-binding Rossmann-fold domains"/>
    <property type="match status" value="1"/>
</dbReference>
<evidence type="ECO:0000313" key="2">
    <source>
        <dbReference type="EMBL" id="MFC3050557.1"/>
    </source>
</evidence>
<feature type="domain" description="NAD-dependent epimerase/dehydratase" evidence="1">
    <location>
        <begin position="5"/>
        <end position="200"/>
    </location>
</feature>
<dbReference type="InterPro" id="IPR001509">
    <property type="entry name" value="Epimerase_deHydtase"/>
</dbReference>
<accession>A0ABV7D164</accession>
<evidence type="ECO:0000259" key="1">
    <source>
        <dbReference type="Pfam" id="PF01370"/>
    </source>
</evidence>
<reference evidence="3" key="1">
    <citation type="journal article" date="2019" name="Int. J. Syst. Evol. Microbiol.">
        <title>The Global Catalogue of Microorganisms (GCM) 10K type strain sequencing project: providing services to taxonomists for standard genome sequencing and annotation.</title>
        <authorList>
            <consortium name="The Broad Institute Genomics Platform"/>
            <consortium name="The Broad Institute Genome Sequencing Center for Infectious Disease"/>
            <person name="Wu L."/>
            <person name="Ma J."/>
        </authorList>
    </citation>
    <scope>NUCLEOTIDE SEQUENCE [LARGE SCALE GENOMIC DNA]</scope>
    <source>
        <strain evidence="3">KCTC 62164</strain>
    </source>
</reference>
<dbReference type="RefSeq" id="WP_194214932.1">
    <property type="nucleotide sequence ID" value="NZ_CP061205.1"/>
</dbReference>
<sequence>MHERVVVGARGLVGSAFCRYFESHKLSYTAVQREEAQSHGIEKCGLLVLACGNANKGKANADPAWDFTQSVEAVASYVHMLKPERTILISTVDVYPDPSSVQQTAEAYPLNPLACQPYGFHKWLAEQYVQKFSGKHLVLRLPALVGPGLTKNPVFDYFALGKPLFVSPLSRLNVVHVDDVARHAMHLVAEGVEGETFNLAASAAITVGDFPVLFGGESQYVEGADKNIQTYDINIQKVLQFVTLCSSENAVKRYQSILQK</sequence>
<keyword evidence="3" id="KW-1185">Reference proteome</keyword>
<dbReference type="Gene3D" id="3.40.50.720">
    <property type="entry name" value="NAD(P)-binding Rossmann-like Domain"/>
    <property type="match status" value="1"/>
</dbReference>
<gene>
    <name evidence="2" type="ORF">ACFOKA_01420</name>
</gene>
<dbReference type="Proteomes" id="UP001595444">
    <property type="component" value="Unassembled WGS sequence"/>
</dbReference>
<dbReference type="InterPro" id="IPR036291">
    <property type="entry name" value="NAD(P)-bd_dom_sf"/>
</dbReference>
<comment type="caution">
    <text evidence="2">The sequence shown here is derived from an EMBL/GenBank/DDBJ whole genome shotgun (WGS) entry which is preliminary data.</text>
</comment>
<organism evidence="2 3">
    <name type="scientific">Kordiimonas pumila</name>
    <dbReference type="NCBI Taxonomy" id="2161677"/>
    <lineage>
        <taxon>Bacteria</taxon>
        <taxon>Pseudomonadati</taxon>
        <taxon>Pseudomonadota</taxon>
        <taxon>Alphaproteobacteria</taxon>
        <taxon>Kordiimonadales</taxon>
        <taxon>Kordiimonadaceae</taxon>
        <taxon>Kordiimonas</taxon>
    </lineage>
</organism>
<name>A0ABV7D164_9PROT</name>
<proteinExistence type="predicted"/>